<accession>A0A1N7NWS7</accession>
<keyword evidence="1" id="KW-0472">Membrane</keyword>
<feature type="transmembrane region" description="Helical" evidence="1">
    <location>
        <begin position="27"/>
        <end position="47"/>
    </location>
</feature>
<evidence type="ECO:0000313" key="3">
    <source>
        <dbReference type="Proteomes" id="UP000186156"/>
    </source>
</evidence>
<name>A0A1N7NWS7_9BACL</name>
<dbReference type="EMBL" id="FTOO01000010">
    <property type="protein sequence ID" value="SIT02736.1"/>
    <property type="molecule type" value="Genomic_DNA"/>
</dbReference>
<evidence type="ECO:0000313" key="2">
    <source>
        <dbReference type="EMBL" id="SIT02736.1"/>
    </source>
</evidence>
<protein>
    <submittedName>
        <fullName evidence="2">Uncharacterized protein</fullName>
    </submittedName>
</protein>
<feature type="transmembrane region" description="Helical" evidence="1">
    <location>
        <begin position="53"/>
        <end position="73"/>
    </location>
</feature>
<gene>
    <name evidence="2" type="ORF">SAMN05421799_11025</name>
</gene>
<keyword evidence="1" id="KW-0812">Transmembrane</keyword>
<keyword evidence="3" id="KW-1185">Reference proteome</keyword>
<reference evidence="3" key="1">
    <citation type="submission" date="2017-01" db="EMBL/GenBank/DDBJ databases">
        <authorList>
            <person name="Varghese N."/>
            <person name="Submissions S."/>
        </authorList>
    </citation>
    <scope>NUCLEOTIDE SEQUENCE [LARGE SCALE GENOMIC DNA]</scope>
    <source>
        <strain evidence="3">DSM 16176</strain>
    </source>
</reference>
<evidence type="ECO:0000256" key="1">
    <source>
        <dbReference type="SAM" id="Phobius"/>
    </source>
</evidence>
<dbReference type="STRING" id="252246.SAMN05421799_11025"/>
<dbReference type="Proteomes" id="UP000186156">
    <property type="component" value="Unassembled WGS sequence"/>
</dbReference>
<keyword evidence="1" id="KW-1133">Transmembrane helix</keyword>
<dbReference type="AlphaFoldDB" id="A0A1N7NWS7"/>
<sequence length="87" mass="9597">MMKAKSQTLFCHEMGGIKTRMSVQIRIVFFLIALLTMGGLAAGAVLMAQGHHAWLSALCYVVALVIAGFGFMLRRRYVKPLTAESQH</sequence>
<organism evidence="2 3">
    <name type="scientific">Alicyclobacillus vulcanalis</name>
    <dbReference type="NCBI Taxonomy" id="252246"/>
    <lineage>
        <taxon>Bacteria</taxon>
        <taxon>Bacillati</taxon>
        <taxon>Bacillota</taxon>
        <taxon>Bacilli</taxon>
        <taxon>Bacillales</taxon>
        <taxon>Alicyclobacillaceae</taxon>
        <taxon>Alicyclobacillus</taxon>
    </lineage>
</organism>
<proteinExistence type="predicted"/>